<dbReference type="UniPathway" id="UPA00219"/>
<comment type="caution">
    <text evidence="10">The sequence shown here is derived from an EMBL/GenBank/DDBJ whole genome shotgun (WGS) entry which is preliminary data.</text>
</comment>
<dbReference type="CDD" id="cd16913">
    <property type="entry name" value="YkuD_like"/>
    <property type="match status" value="1"/>
</dbReference>
<evidence type="ECO:0000256" key="7">
    <source>
        <dbReference type="PROSITE-ProRule" id="PRU01373"/>
    </source>
</evidence>
<dbReference type="GO" id="GO:0016740">
    <property type="term" value="F:transferase activity"/>
    <property type="evidence" value="ECO:0007669"/>
    <property type="project" value="UniProtKB-KW"/>
</dbReference>
<evidence type="ECO:0000313" key="11">
    <source>
        <dbReference type="Proteomes" id="UP000248021"/>
    </source>
</evidence>
<name>A0A2V3UI09_9HYPH</name>
<evidence type="ECO:0000256" key="4">
    <source>
        <dbReference type="ARBA" id="ARBA00022960"/>
    </source>
</evidence>
<evidence type="ECO:0000256" key="8">
    <source>
        <dbReference type="SAM" id="MobiDB-lite"/>
    </source>
</evidence>
<proteinExistence type="inferred from homology"/>
<keyword evidence="3" id="KW-0808">Transferase</keyword>
<evidence type="ECO:0000256" key="5">
    <source>
        <dbReference type="ARBA" id="ARBA00022984"/>
    </source>
</evidence>
<dbReference type="PROSITE" id="PS51257">
    <property type="entry name" value="PROKAR_LIPOPROTEIN"/>
    <property type="match status" value="1"/>
</dbReference>
<evidence type="ECO:0000256" key="3">
    <source>
        <dbReference type="ARBA" id="ARBA00022679"/>
    </source>
</evidence>
<dbReference type="InterPro" id="IPR005490">
    <property type="entry name" value="LD_TPept_cat_dom"/>
</dbReference>
<evidence type="ECO:0000256" key="1">
    <source>
        <dbReference type="ARBA" id="ARBA00004752"/>
    </source>
</evidence>
<comment type="pathway">
    <text evidence="1 7">Cell wall biogenesis; peptidoglycan biosynthesis.</text>
</comment>
<dbReference type="PROSITE" id="PS52029">
    <property type="entry name" value="LD_TPASE"/>
    <property type="match status" value="1"/>
</dbReference>
<dbReference type="GO" id="GO:0008360">
    <property type="term" value="P:regulation of cell shape"/>
    <property type="evidence" value="ECO:0007669"/>
    <property type="project" value="UniProtKB-UniRule"/>
</dbReference>
<gene>
    <name evidence="10" type="ORF">C7450_101691</name>
</gene>
<dbReference type="GO" id="GO:0004180">
    <property type="term" value="F:carboxypeptidase activity"/>
    <property type="evidence" value="ECO:0007669"/>
    <property type="project" value="UniProtKB-ARBA"/>
</dbReference>
<reference evidence="10 11" key="1">
    <citation type="submission" date="2018-05" db="EMBL/GenBank/DDBJ databases">
        <title>Genomic Encyclopedia of Type Strains, Phase IV (KMG-IV): sequencing the most valuable type-strain genomes for metagenomic binning, comparative biology and taxonomic classification.</title>
        <authorList>
            <person name="Goeker M."/>
        </authorList>
    </citation>
    <scope>NUCLEOTIDE SEQUENCE [LARGE SCALE GENOMIC DNA]</scope>
    <source>
        <strain evidence="10 11">DSM 6462</strain>
    </source>
</reference>
<dbReference type="SUPFAM" id="SSF141523">
    <property type="entry name" value="L,D-transpeptidase catalytic domain-like"/>
    <property type="match status" value="1"/>
</dbReference>
<dbReference type="PANTHER" id="PTHR36699">
    <property type="entry name" value="LD-TRANSPEPTIDASE"/>
    <property type="match status" value="1"/>
</dbReference>
<dbReference type="Proteomes" id="UP000248021">
    <property type="component" value="Unassembled WGS sequence"/>
</dbReference>
<dbReference type="InterPro" id="IPR038063">
    <property type="entry name" value="Transpep_catalytic_dom"/>
</dbReference>
<keyword evidence="11" id="KW-1185">Reference proteome</keyword>
<feature type="active site" description="Nucleophile" evidence="7">
    <location>
        <position position="153"/>
    </location>
</feature>
<dbReference type="AlphaFoldDB" id="A0A2V3UI09"/>
<feature type="region of interest" description="Disordered" evidence="8">
    <location>
        <begin position="412"/>
        <end position="472"/>
    </location>
</feature>
<protein>
    <submittedName>
        <fullName evidence="10">Murein L,D-transpeptidase YafK</fullName>
    </submittedName>
</protein>
<evidence type="ECO:0000313" key="10">
    <source>
        <dbReference type="EMBL" id="PXW64931.1"/>
    </source>
</evidence>
<feature type="domain" description="L,D-TPase catalytic" evidence="9">
    <location>
        <begin position="53"/>
        <end position="181"/>
    </location>
</feature>
<evidence type="ECO:0000256" key="2">
    <source>
        <dbReference type="ARBA" id="ARBA00005992"/>
    </source>
</evidence>
<dbReference type="GO" id="GO:0071555">
    <property type="term" value="P:cell wall organization"/>
    <property type="evidence" value="ECO:0007669"/>
    <property type="project" value="UniProtKB-UniRule"/>
</dbReference>
<organism evidence="10 11">
    <name type="scientific">Chelatococcus asaccharovorans</name>
    <dbReference type="NCBI Taxonomy" id="28210"/>
    <lineage>
        <taxon>Bacteria</taxon>
        <taxon>Pseudomonadati</taxon>
        <taxon>Pseudomonadota</taxon>
        <taxon>Alphaproteobacteria</taxon>
        <taxon>Hyphomicrobiales</taxon>
        <taxon>Chelatococcaceae</taxon>
        <taxon>Chelatococcus</taxon>
    </lineage>
</organism>
<comment type="similarity">
    <text evidence="2">Belongs to the YkuD family.</text>
</comment>
<dbReference type="PANTHER" id="PTHR36699:SF1">
    <property type="entry name" value="L,D-TRANSPEPTIDASE YAFK-RELATED"/>
    <property type="match status" value="1"/>
</dbReference>
<dbReference type="RefSeq" id="WP_210206347.1">
    <property type="nucleotide sequence ID" value="NZ_JAHBRY010000001.1"/>
</dbReference>
<feature type="active site" description="Proton donor/acceptor" evidence="7">
    <location>
        <position position="145"/>
    </location>
</feature>
<keyword evidence="4 7" id="KW-0133">Cell shape</keyword>
<evidence type="ECO:0000259" key="9">
    <source>
        <dbReference type="PROSITE" id="PS52029"/>
    </source>
</evidence>
<dbReference type="EMBL" id="QJJK01000001">
    <property type="protein sequence ID" value="PXW64931.1"/>
    <property type="molecule type" value="Genomic_DNA"/>
</dbReference>
<feature type="compositionally biased region" description="Low complexity" evidence="8">
    <location>
        <begin position="412"/>
        <end position="422"/>
    </location>
</feature>
<sequence length="472" mass="50388">MFKRVALIAVVGLGLASCQDGNGYSRSARANAPLPAATLALMSEKGMTKSSPILIRAYKKEAELEVWKKDTSGRYALLKTYPICRWSGQLGPKVREGDRQAPEGFYNITPAQMNPNSNYFLSFDTGFPNAYDRANGRSGSYLMVHGACSSRGCYSMTDEQIAEIYALGREAFAGGQRSFQFQAYPFRMTPENMAKHRKDPNIAFWQMLKRGSDNFEVTREEPKVGVCGRQYVFNAVSASGIRLDPVAACPTLREDEAVASAVKAKQQQDDAKVAELVRAGTAAVRLVYQDGGQHKSFSTASSGFGGSDGGVMMFAARSSAKPLDNVSRPEALLNGPEEIVLEDSAPKAAQPVVAVASAAPAKPVATEVVSTSTAPRDEPATPAPVLASIGAGDGATPKKSFFQRVMSWTDAAPKPAAPAAEAIQQTVPAAAPLPPPRQQSSNKPASTDKRAELPARNATEASSRSVWPLSLF</sequence>
<accession>A0A2V3UI09</accession>
<feature type="region of interest" description="Disordered" evidence="8">
    <location>
        <begin position="368"/>
        <end position="393"/>
    </location>
</feature>
<evidence type="ECO:0000256" key="6">
    <source>
        <dbReference type="ARBA" id="ARBA00023316"/>
    </source>
</evidence>
<keyword evidence="6 7" id="KW-0961">Cell wall biogenesis/degradation</keyword>
<dbReference type="Pfam" id="PF03734">
    <property type="entry name" value="YkuD"/>
    <property type="match status" value="1"/>
</dbReference>
<dbReference type="GO" id="GO:0009252">
    <property type="term" value="P:peptidoglycan biosynthetic process"/>
    <property type="evidence" value="ECO:0007669"/>
    <property type="project" value="UniProtKB-UniPathway"/>
</dbReference>
<keyword evidence="5 7" id="KW-0573">Peptidoglycan synthesis</keyword>